<dbReference type="Proteomes" id="UP000828390">
    <property type="component" value="Unassembled WGS sequence"/>
</dbReference>
<accession>A0A9D4BCP1</accession>
<evidence type="ECO:0000313" key="1">
    <source>
        <dbReference type="EMBL" id="KAH3689890.1"/>
    </source>
</evidence>
<comment type="caution">
    <text evidence="1">The sequence shown here is derived from an EMBL/GenBank/DDBJ whole genome shotgun (WGS) entry which is preliminary data.</text>
</comment>
<evidence type="ECO:0000313" key="2">
    <source>
        <dbReference type="Proteomes" id="UP000828390"/>
    </source>
</evidence>
<reference evidence="1" key="2">
    <citation type="submission" date="2020-11" db="EMBL/GenBank/DDBJ databases">
        <authorList>
            <person name="McCartney M.A."/>
            <person name="Auch B."/>
            <person name="Kono T."/>
            <person name="Mallez S."/>
            <person name="Becker A."/>
            <person name="Gohl D.M."/>
            <person name="Silverstein K.A.T."/>
            <person name="Koren S."/>
            <person name="Bechman K.B."/>
            <person name="Herman A."/>
            <person name="Abrahante J.E."/>
            <person name="Garbe J."/>
        </authorList>
    </citation>
    <scope>NUCLEOTIDE SEQUENCE</scope>
    <source>
        <strain evidence="1">Duluth1</strain>
        <tissue evidence="1">Whole animal</tissue>
    </source>
</reference>
<keyword evidence="2" id="KW-1185">Reference proteome</keyword>
<sequence length="128" mass="14513">MAHAVLIAKKEYFKQVQPLPWPELAYCHIGTVASLIDLDGNVVSYLVSITQNTAQNMTEAKFQIKNIDDGLATSDRFAVYAINGATDRGQECTYVDMRTKTIEIERCNDHPMICEVIFAKRTRDIKRD</sequence>
<dbReference type="AlphaFoldDB" id="A0A9D4BCP1"/>
<name>A0A9D4BCP1_DREPO</name>
<organism evidence="1 2">
    <name type="scientific">Dreissena polymorpha</name>
    <name type="common">Zebra mussel</name>
    <name type="synonym">Mytilus polymorpha</name>
    <dbReference type="NCBI Taxonomy" id="45954"/>
    <lineage>
        <taxon>Eukaryota</taxon>
        <taxon>Metazoa</taxon>
        <taxon>Spiralia</taxon>
        <taxon>Lophotrochozoa</taxon>
        <taxon>Mollusca</taxon>
        <taxon>Bivalvia</taxon>
        <taxon>Autobranchia</taxon>
        <taxon>Heteroconchia</taxon>
        <taxon>Euheterodonta</taxon>
        <taxon>Imparidentia</taxon>
        <taxon>Neoheterodontei</taxon>
        <taxon>Myida</taxon>
        <taxon>Dreissenoidea</taxon>
        <taxon>Dreissenidae</taxon>
        <taxon>Dreissena</taxon>
    </lineage>
</organism>
<protein>
    <submittedName>
        <fullName evidence="1">Uncharacterized protein</fullName>
    </submittedName>
</protein>
<proteinExistence type="predicted"/>
<gene>
    <name evidence="1" type="ORF">DPMN_190848</name>
</gene>
<dbReference type="EMBL" id="JAIWYP010000089">
    <property type="protein sequence ID" value="KAH3689890.1"/>
    <property type="molecule type" value="Genomic_DNA"/>
</dbReference>
<reference evidence="1" key="1">
    <citation type="journal article" date="2019" name="bioRxiv">
        <title>The Genome of the Zebra Mussel, Dreissena polymorpha: A Resource for Invasive Species Research.</title>
        <authorList>
            <person name="McCartney M.A."/>
            <person name="Auch B."/>
            <person name="Kono T."/>
            <person name="Mallez S."/>
            <person name="Zhang Y."/>
            <person name="Obille A."/>
            <person name="Becker A."/>
            <person name="Abrahante J.E."/>
            <person name="Garbe J."/>
            <person name="Badalamenti J.P."/>
            <person name="Herman A."/>
            <person name="Mangelson H."/>
            <person name="Liachko I."/>
            <person name="Sullivan S."/>
            <person name="Sone E.D."/>
            <person name="Koren S."/>
            <person name="Silverstein K.A.T."/>
            <person name="Beckman K.B."/>
            <person name="Gohl D.M."/>
        </authorList>
    </citation>
    <scope>NUCLEOTIDE SEQUENCE</scope>
    <source>
        <strain evidence="1">Duluth1</strain>
        <tissue evidence="1">Whole animal</tissue>
    </source>
</reference>